<name>A0ABU0ISI1_9CAUL</name>
<dbReference type="RefSeq" id="WP_307350000.1">
    <property type="nucleotide sequence ID" value="NZ_JAUSVS010000005.1"/>
</dbReference>
<dbReference type="Proteomes" id="UP001228905">
    <property type="component" value="Unassembled WGS sequence"/>
</dbReference>
<evidence type="ECO:0000313" key="2">
    <source>
        <dbReference type="Proteomes" id="UP001228905"/>
    </source>
</evidence>
<protein>
    <submittedName>
        <fullName evidence="1">Uncharacterized protein</fullName>
    </submittedName>
</protein>
<accession>A0ABU0ISI1</accession>
<organism evidence="1 2">
    <name type="scientific">Caulobacter ginsengisoli</name>
    <dbReference type="NCBI Taxonomy" id="400775"/>
    <lineage>
        <taxon>Bacteria</taxon>
        <taxon>Pseudomonadati</taxon>
        <taxon>Pseudomonadota</taxon>
        <taxon>Alphaproteobacteria</taxon>
        <taxon>Caulobacterales</taxon>
        <taxon>Caulobacteraceae</taxon>
        <taxon>Caulobacter</taxon>
    </lineage>
</organism>
<proteinExistence type="predicted"/>
<dbReference type="EMBL" id="JAUSVS010000005">
    <property type="protein sequence ID" value="MDQ0464963.1"/>
    <property type="molecule type" value="Genomic_DNA"/>
</dbReference>
<sequence>MSVAPITLRSFFPDGRTKDVFKPVIAAAGEAAKDHLPKAGKSAFIAVMGSALDQMLSLPLAGVLASPWTTIAEVTVALKETAHDPESTALVSLFNHGLTSAHRPKIDLIYGGKALMAMEMGLDLTMDLIGVALEVKGGRLHGVKAGHCQGIGLFTAFNTPLLKHDGRTLPLAGRVRFK</sequence>
<keyword evidence="2" id="KW-1185">Reference proteome</keyword>
<gene>
    <name evidence="1" type="ORF">QO010_002747</name>
</gene>
<reference evidence="1 2" key="1">
    <citation type="submission" date="2023-07" db="EMBL/GenBank/DDBJ databases">
        <title>Genomic Encyclopedia of Type Strains, Phase IV (KMG-IV): sequencing the most valuable type-strain genomes for metagenomic binning, comparative biology and taxonomic classification.</title>
        <authorList>
            <person name="Goeker M."/>
        </authorList>
    </citation>
    <scope>NUCLEOTIDE SEQUENCE [LARGE SCALE GENOMIC DNA]</scope>
    <source>
        <strain evidence="1 2">DSM 18695</strain>
    </source>
</reference>
<evidence type="ECO:0000313" key="1">
    <source>
        <dbReference type="EMBL" id="MDQ0464963.1"/>
    </source>
</evidence>
<comment type="caution">
    <text evidence="1">The sequence shown here is derived from an EMBL/GenBank/DDBJ whole genome shotgun (WGS) entry which is preliminary data.</text>
</comment>